<dbReference type="GO" id="GO:0003700">
    <property type="term" value="F:DNA-binding transcription factor activity"/>
    <property type="evidence" value="ECO:0007669"/>
    <property type="project" value="InterPro"/>
</dbReference>
<dbReference type="Gene3D" id="3.40.190.10">
    <property type="entry name" value="Periplasmic binding protein-like II"/>
    <property type="match status" value="2"/>
</dbReference>
<evidence type="ECO:0000256" key="3">
    <source>
        <dbReference type="ARBA" id="ARBA00023125"/>
    </source>
</evidence>
<keyword evidence="3 6" id="KW-0238">DNA-binding</keyword>
<dbReference type="InterPro" id="IPR036388">
    <property type="entry name" value="WH-like_DNA-bd_sf"/>
</dbReference>
<evidence type="ECO:0000256" key="1">
    <source>
        <dbReference type="ARBA" id="ARBA00009437"/>
    </source>
</evidence>
<keyword evidence="7" id="KW-1185">Reference proteome</keyword>
<proteinExistence type="inferred from homology"/>
<name>A0A562IP74_9ACTN</name>
<dbReference type="SUPFAM" id="SSF46785">
    <property type="entry name" value="Winged helix' DNA-binding domain"/>
    <property type="match status" value="1"/>
</dbReference>
<dbReference type="Pfam" id="PF00126">
    <property type="entry name" value="HTH_1"/>
    <property type="match status" value="1"/>
</dbReference>
<comment type="caution">
    <text evidence="6">The sequence shown here is derived from an EMBL/GenBank/DDBJ whole genome shotgun (WGS) entry which is preliminary data.</text>
</comment>
<keyword evidence="2" id="KW-0805">Transcription regulation</keyword>
<evidence type="ECO:0000259" key="5">
    <source>
        <dbReference type="PROSITE" id="PS50931"/>
    </source>
</evidence>
<protein>
    <submittedName>
        <fullName evidence="6">DNA-binding transcriptional LysR family regulator</fullName>
    </submittedName>
</protein>
<dbReference type="Proteomes" id="UP000321490">
    <property type="component" value="Unassembled WGS sequence"/>
</dbReference>
<dbReference type="Gene3D" id="1.10.10.10">
    <property type="entry name" value="Winged helix-like DNA-binding domain superfamily/Winged helix DNA-binding domain"/>
    <property type="match status" value="1"/>
</dbReference>
<dbReference type="PROSITE" id="PS50931">
    <property type="entry name" value="HTH_LYSR"/>
    <property type="match status" value="1"/>
</dbReference>
<dbReference type="SUPFAM" id="SSF53850">
    <property type="entry name" value="Periplasmic binding protein-like II"/>
    <property type="match status" value="1"/>
</dbReference>
<dbReference type="RefSeq" id="WP_153360943.1">
    <property type="nucleotide sequence ID" value="NZ_JABGDC010000164.1"/>
</dbReference>
<dbReference type="Pfam" id="PF03466">
    <property type="entry name" value="LysR_substrate"/>
    <property type="match status" value="1"/>
</dbReference>
<reference evidence="6 7" key="1">
    <citation type="submission" date="2019-07" db="EMBL/GenBank/DDBJ databases">
        <title>R&amp;d 2014.</title>
        <authorList>
            <person name="Klenk H.-P."/>
        </authorList>
    </citation>
    <scope>NUCLEOTIDE SEQUENCE [LARGE SCALE GENOMIC DNA]</scope>
    <source>
        <strain evidence="6 7">DSM 45764</strain>
    </source>
</reference>
<dbReference type="InterPro" id="IPR000847">
    <property type="entry name" value="LysR_HTH_N"/>
</dbReference>
<sequence>MTSSWIPPSFTLRQLAYLVAAAEAGTIAQAAERMHVSPSTMSDAITELERLLGTRLCVRRKSQGLTLTSAGDRAVADARRLLRDAQELQFALGTTAGELVGPLAIGCYPTLAPTVLPPLLSAFSTAHPQLDITVTEATQDLLVELLDSGRIDVAFVYDVQLPARVHRTKLFELPPHILLAGSHPLAREPFVRLEQLADEDFIMIDSPPSSTHMRSIFDARGITPRVRHRTQNPDVVRTLVGRGLGYGMLIQRLFDYSGATGFPVVMKDIVPAVPPLAVDLAWSTELPLTSRTEAVVAFARAVAWPEIPAVPET</sequence>
<comment type="similarity">
    <text evidence="1">Belongs to the LysR transcriptional regulatory family.</text>
</comment>
<dbReference type="InterPro" id="IPR005119">
    <property type="entry name" value="LysR_subst-bd"/>
</dbReference>
<organism evidence="6 7">
    <name type="scientific">Modestobacter roseus</name>
    <dbReference type="NCBI Taxonomy" id="1181884"/>
    <lineage>
        <taxon>Bacteria</taxon>
        <taxon>Bacillati</taxon>
        <taxon>Actinomycetota</taxon>
        <taxon>Actinomycetes</taxon>
        <taxon>Geodermatophilales</taxon>
        <taxon>Geodermatophilaceae</taxon>
        <taxon>Modestobacter</taxon>
    </lineage>
</organism>
<evidence type="ECO:0000313" key="7">
    <source>
        <dbReference type="Proteomes" id="UP000321490"/>
    </source>
</evidence>
<dbReference type="AlphaFoldDB" id="A0A562IP74"/>
<dbReference type="EMBL" id="VLKF01000001">
    <property type="protein sequence ID" value="TWH72728.1"/>
    <property type="molecule type" value="Genomic_DNA"/>
</dbReference>
<dbReference type="OrthoDB" id="3461141at2"/>
<evidence type="ECO:0000256" key="4">
    <source>
        <dbReference type="ARBA" id="ARBA00023163"/>
    </source>
</evidence>
<dbReference type="GO" id="GO:0003677">
    <property type="term" value="F:DNA binding"/>
    <property type="evidence" value="ECO:0007669"/>
    <property type="project" value="UniProtKB-KW"/>
</dbReference>
<feature type="domain" description="HTH lysR-type" evidence="5">
    <location>
        <begin position="10"/>
        <end position="68"/>
    </location>
</feature>
<evidence type="ECO:0000313" key="6">
    <source>
        <dbReference type="EMBL" id="TWH72728.1"/>
    </source>
</evidence>
<dbReference type="GO" id="GO:0032993">
    <property type="term" value="C:protein-DNA complex"/>
    <property type="evidence" value="ECO:0007669"/>
    <property type="project" value="TreeGrafter"/>
</dbReference>
<dbReference type="PANTHER" id="PTHR30346:SF0">
    <property type="entry name" value="HCA OPERON TRANSCRIPTIONAL ACTIVATOR HCAR"/>
    <property type="match status" value="1"/>
</dbReference>
<accession>A0A562IP74</accession>
<dbReference type="PANTHER" id="PTHR30346">
    <property type="entry name" value="TRANSCRIPTIONAL DUAL REGULATOR HCAR-RELATED"/>
    <property type="match status" value="1"/>
</dbReference>
<keyword evidence="4" id="KW-0804">Transcription</keyword>
<dbReference type="InterPro" id="IPR036390">
    <property type="entry name" value="WH_DNA-bd_sf"/>
</dbReference>
<gene>
    <name evidence="6" type="ORF">JD78_01250</name>
</gene>
<evidence type="ECO:0000256" key="2">
    <source>
        <dbReference type="ARBA" id="ARBA00023015"/>
    </source>
</evidence>